<reference evidence="2" key="1">
    <citation type="submission" date="2015-10" db="EMBL/GenBank/DDBJ databases">
        <authorList>
            <person name="Crossman L.C."/>
        </authorList>
    </citation>
    <scope>NUCLEOTIDE SEQUENCE [LARGE SCALE GENOMIC DNA]</scope>
    <source>
        <strain evidence="2">20-2</strain>
    </source>
</reference>
<evidence type="ECO:0000313" key="1">
    <source>
        <dbReference type="EMBL" id="CUR41163.1"/>
    </source>
</evidence>
<name>A0A0U5JXA8_LIMRT</name>
<evidence type="ECO:0000313" key="2">
    <source>
        <dbReference type="Proteomes" id="UP000235484"/>
    </source>
</evidence>
<dbReference type="Proteomes" id="UP000235484">
    <property type="component" value="Unassembled WGS sequence"/>
</dbReference>
<dbReference type="EMBL" id="LN887603">
    <property type="protein sequence ID" value="CUR41163.1"/>
    <property type="molecule type" value="Genomic_DNA"/>
</dbReference>
<protein>
    <submittedName>
        <fullName evidence="1">Uncharacterized protein</fullName>
    </submittedName>
</protein>
<proteinExistence type="predicted"/>
<organism evidence="1 2">
    <name type="scientific">Limosilactobacillus reuteri</name>
    <name type="common">Lactobacillus reuteri</name>
    <dbReference type="NCBI Taxonomy" id="1598"/>
    <lineage>
        <taxon>Bacteria</taxon>
        <taxon>Bacillati</taxon>
        <taxon>Bacillota</taxon>
        <taxon>Bacilli</taxon>
        <taxon>Lactobacillales</taxon>
        <taxon>Lactobacillaceae</taxon>
        <taxon>Limosilactobacillus</taxon>
    </lineage>
</organism>
<gene>
    <name evidence="1" type="ORF">LRLP16767_LR202_01224</name>
</gene>
<sequence length="45" mass="5160">MRIIIDGKPEEIKKLFSGCNTKQSGRPLSSEERKKIWKDAAKDLN</sequence>
<accession>A0A0U5JXA8</accession>
<dbReference type="AlphaFoldDB" id="A0A0U5JXA8"/>